<dbReference type="InterPro" id="IPR029062">
    <property type="entry name" value="Class_I_gatase-like"/>
</dbReference>
<gene>
    <name evidence="3" type="ORF">ALP8811_02106</name>
</gene>
<sequence>MSALSLQFAPGLPWLVIAILAVLASASLVVALWRGLPGWALRAVAALVLLAALCGPSLQQEERDPLTDILLVLEDDSASQSLSDRSAQSLQTREGMMAQIAARSSLEPVLRSLSDLAPEGDGADEGTRLMTALKKAVAELPANRLAGVVLITDGVVHDVQNTPGLSVPLHAMISGRATDWDRRLSAVDAPAFAILGEEIELRLRVETLGNTPDALPPAFLSVSHDGAPIADVPVIEGQDIVVPLTLEYAGRNLIHVTLPVEEGELTGRNNEVVIELNGVRDRLQVLLISGTPHPGTRTWRNLLKSDSAVDLVHFTILRPPDKQDGVPVSELSLIAFPTQELFIEKIDEFDLIIFDRYQLRGILPGGYLTSVRDYVRRGGAVLIAAGPSLASADSIARTGLSDILPAMPTGRLFEVPFQPDVTEDGQRHPVTRELSQHAPEGGWGPWMRHVEVTPHRGHVILSAADDAPLLVVDRSDEGRVALLASDHAWLWARGHQGGGPQLELLRRLAHWLMREPELEEEALSAVATDEGLLIRRNTMLSDLPEVTVTTPAGEDVAATLTQGTPGVFEAPFITDATGLFSVTQGELSTVVVRGAATSVEFSNPLARSDVIQPVLANTGGTAKRIENGLPSLRAVRTGQPASGNGWLGYTPREAYVTTAIRLRPLAPQWAMLLLAAVALVFAWLWEGRGGAVRRDI</sequence>
<dbReference type="PANTHER" id="PTHR37947">
    <property type="entry name" value="BLL2462 PROTEIN"/>
    <property type="match status" value="1"/>
</dbReference>
<evidence type="ECO:0000313" key="4">
    <source>
        <dbReference type="Proteomes" id="UP000244911"/>
    </source>
</evidence>
<keyword evidence="1" id="KW-0472">Membrane</keyword>
<feature type="transmembrane region" description="Helical" evidence="1">
    <location>
        <begin position="12"/>
        <end position="32"/>
    </location>
</feature>
<protein>
    <recommendedName>
        <fullName evidence="2">DUF7408 domain-containing protein</fullName>
    </recommendedName>
</protein>
<dbReference type="RefSeq" id="WP_108857042.1">
    <property type="nucleotide sequence ID" value="NZ_OMOI01000001.1"/>
</dbReference>
<keyword evidence="4" id="KW-1185">Reference proteome</keyword>
<dbReference type="Pfam" id="PF24157">
    <property type="entry name" value="DUF7408"/>
    <property type="match status" value="1"/>
</dbReference>
<feature type="domain" description="DUF7408" evidence="2">
    <location>
        <begin position="346"/>
        <end position="481"/>
    </location>
</feature>
<dbReference type="AlphaFoldDB" id="A0A2R8AM09"/>
<keyword evidence="1" id="KW-1133">Transmembrane helix</keyword>
<evidence type="ECO:0000256" key="1">
    <source>
        <dbReference type="SAM" id="Phobius"/>
    </source>
</evidence>
<dbReference type="PANTHER" id="PTHR37947:SF1">
    <property type="entry name" value="BLL2462 PROTEIN"/>
    <property type="match status" value="1"/>
</dbReference>
<name>A0A2R8AM09_9RHOB</name>
<feature type="transmembrane region" description="Helical" evidence="1">
    <location>
        <begin position="666"/>
        <end position="685"/>
    </location>
</feature>
<proteinExistence type="predicted"/>
<dbReference type="EMBL" id="OMOI01000001">
    <property type="protein sequence ID" value="SPF77083.1"/>
    <property type="molecule type" value="Genomic_DNA"/>
</dbReference>
<dbReference type="OrthoDB" id="9769144at2"/>
<accession>A0A2R8AM09</accession>
<feature type="transmembrane region" description="Helical" evidence="1">
    <location>
        <begin position="39"/>
        <end position="58"/>
    </location>
</feature>
<dbReference type="SUPFAM" id="SSF52317">
    <property type="entry name" value="Class I glutamine amidotransferase-like"/>
    <property type="match status" value="1"/>
</dbReference>
<keyword evidence="1" id="KW-0812">Transmembrane</keyword>
<dbReference type="InterPro" id="IPR055831">
    <property type="entry name" value="DUF7408"/>
</dbReference>
<dbReference type="Proteomes" id="UP000244911">
    <property type="component" value="Unassembled WGS sequence"/>
</dbReference>
<reference evidence="3 4" key="1">
    <citation type="submission" date="2018-03" db="EMBL/GenBank/DDBJ databases">
        <authorList>
            <person name="Keele B.F."/>
        </authorList>
    </citation>
    <scope>NUCLEOTIDE SEQUENCE [LARGE SCALE GENOMIC DNA]</scope>
    <source>
        <strain evidence="3 4">CECT 8811</strain>
    </source>
</reference>
<organism evidence="3 4">
    <name type="scientific">Aliiroseovarius pelagivivens</name>
    <dbReference type="NCBI Taxonomy" id="1639690"/>
    <lineage>
        <taxon>Bacteria</taxon>
        <taxon>Pseudomonadati</taxon>
        <taxon>Pseudomonadota</taxon>
        <taxon>Alphaproteobacteria</taxon>
        <taxon>Rhodobacterales</taxon>
        <taxon>Paracoccaceae</taxon>
        <taxon>Aliiroseovarius</taxon>
    </lineage>
</organism>
<evidence type="ECO:0000259" key="2">
    <source>
        <dbReference type="Pfam" id="PF24157"/>
    </source>
</evidence>
<dbReference type="Gene3D" id="3.40.50.880">
    <property type="match status" value="1"/>
</dbReference>
<evidence type="ECO:0000313" key="3">
    <source>
        <dbReference type="EMBL" id="SPF77083.1"/>
    </source>
</evidence>